<sequence>MPAAPGLARSFVRHTLRAWRLGRLVDDAELVASELVTNAVKASTTPAPADLRGTPLVMVELRADGDVLRIAVKDSDRGRPALQEAADDAEGGRGLFLVQALSARWDVSPAPDGKVTWAELHLG</sequence>
<evidence type="ECO:0000313" key="4">
    <source>
        <dbReference type="Proteomes" id="UP000734511"/>
    </source>
</evidence>
<protein>
    <submittedName>
        <fullName evidence="3">ATP-binding protein</fullName>
    </submittedName>
</protein>
<dbReference type="InterPro" id="IPR003594">
    <property type="entry name" value="HATPase_dom"/>
</dbReference>
<feature type="domain" description="Histidine kinase/HSP90-like ATPase" evidence="2">
    <location>
        <begin position="7"/>
        <end position="117"/>
    </location>
</feature>
<accession>A0ABX0ZRN5</accession>
<evidence type="ECO:0000256" key="1">
    <source>
        <dbReference type="ARBA" id="ARBA00022527"/>
    </source>
</evidence>
<proteinExistence type="predicted"/>
<keyword evidence="3" id="KW-0067">ATP-binding</keyword>
<dbReference type="RefSeq" id="WP_167984505.1">
    <property type="nucleotide sequence ID" value="NZ_JAATEJ010000016.1"/>
</dbReference>
<dbReference type="Gene3D" id="3.30.565.10">
    <property type="entry name" value="Histidine kinase-like ATPase, C-terminal domain"/>
    <property type="match status" value="1"/>
</dbReference>
<comment type="caution">
    <text evidence="3">The sequence shown here is derived from an EMBL/GenBank/DDBJ whole genome shotgun (WGS) entry which is preliminary data.</text>
</comment>
<evidence type="ECO:0000313" key="3">
    <source>
        <dbReference type="EMBL" id="NJP45647.1"/>
    </source>
</evidence>
<dbReference type="PANTHER" id="PTHR35526:SF3">
    <property type="entry name" value="ANTI-SIGMA-F FACTOR RSBW"/>
    <property type="match status" value="1"/>
</dbReference>
<dbReference type="InterPro" id="IPR036890">
    <property type="entry name" value="HATPase_C_sf"/>
</dbReference>
<dbReference type="GO" id="GO:0005524">
    <property type="term" value="F:ATP binding"/>
    <property type="evidence" value="ECO:0007669"/>
    <property type="project" value="UniProtKB-KW"/>
</dbReference>
<dbReference type="Pfam" id="PF13581">
    <property type="entry name" value="HATPase_c_2"/>
    <property type="match status" value="1"/>
</dbReference>
<dbReference type="SUPFAM" id="SSF55874">
    <property type="entry name" value="ATPase domain of HSP90 chaperone/DNA topoisomerase II/histidine kinase"/>
    <property type="match status" value="1"/>
</dbReference>
<dbReference type="CDD" id="cd16936">
    <property type="entry name" value="HATPase_RsbW-like"/>
    <property type="match status" value="1"/>
</dbReference>
<gene>
    <name evidence="3" type="ORF">HCN08_19900</name>
</gene>
<dbReference type="EMBL" id="JAATEJ010000016">
    <property type="protein sequence ID" value="NJP45647.1"/>
    <property type="molecule type" value="Genomic_DNA"/>
</dbReference>
<keyword evidence="1" id="KW-0723">Serine/threonine-protein kinase</keyword>
<organism evidence="3 4">
    <name type="scientific">Actinacidiphila epipremni</name>
    <dbReference type="NCBI Taxonomy" id="2053013"/>
    <lineage>
        <taxon>Bacteria</taxon>
        <taxon>Bacillati</taxon>
        <taxon>Actinomycetota</taxon>
        <taxon>Actinomycetes</taxon>
        <taxon>Kitasatosporales</taxon>
        <taxon>Streptomycetaceae</taxon>
        <taxon>Actinacidiphila</taxon>
    </lineage>
</organism>
<keyword evidence="4" id="KW-1185">Reference proteome</keyword>
<name>A0ABX0ZRN5_9ACTN</name>
<keyword evidence="1" id="KW-0808">Transferase</keyword>
<dbReference type="Proteomes" id="UP000734511">
    <property type="component" value="Unassembled WGS sequence"/>
</dbReference>
<dbReference type="InterPro" id="IPR050267">
    <property type="entry name" value="Anti-sigma-factor_SerPK"/>
</dbReference>
<dbReference type="PANTHER" id="PTHR35526">
    <property type="entry name" value="ANTI-SIGMA-F FACTOR RSBW-RELATED"/>
    <property type="match status" value="1"/>
</dbReference>
<keyword evidence="3" id="KW-0547">Nucleotide-binding</keyword>
<evidence type="ECO:0000259" key="2">
    <source>
        <dbReference type="Pfam" id="PF13581"/>
    </source>
</evidence>
<keyword evidence="1" id="KW-0418">Kinase</keyword>
<reference evidence="3 4" key="1">
    <citation type="submission" date="2020-03" db="EMBL/GenBank/DDBJ databases">
        <title>WGS of actinomycetes isolated from Thailand.</title>
        <authorList>
            <person name="Thawai C."/>
        </authorList>
    </citation>
    <scope>NUCLEOTIDE SEQUENCE [LARGE SCALE GENOMIC DNA]</scope>
    <source>
        <strain evidence="3 4">PRB2-1</strain>
    </source>
</reference>